<evidence type="ECO:0000256" key="3">
    <source>
        <dbReference type="ARBA" id="ARBA00022605"/>
    </source>
</evidence>
<name>A0A1I0D4E4_9FIRM</name>
<dbReference type="OrthoDB" id="9790411at2"/>
<dbReference type="PROSITE" id="PS00954">
    <property type="entry name" value="IGP_DEHYDRATASE_1"/>
    <property type="match status" value="1"/>
</dbReference>
<evidence type="ECO:0000313" key="8">
    <source>
        <dbReference type="EMBL" id="SET27050.1"/>
    </source>
</evidence>
<keyword evidence="5 6" id="KW-0456">Lyase</keyword>
<dbReference type="InterPro" id="IPR020568">
    <property type="entry name" value="Ribosomal_Su5_D2-typ_SF"/>
</dbReference>
<evidence type="ECO:0000256" key="6">
    <source>
        <dbReference type="HAMAP-Rule" id="MF_00076"/>
    </source>
</evidence>
<dbReference type="GeneID" id="78287736"/>
<dbReference type="SUPFAM" id="SSF54211">
    <property type="entry name" value="Ribosomal protein S5 domain 2-like"/>
    <property type="match status" value="2"/>
</dbReference>
<dbReference type="GO" id="GO:0004424">
    <property type="term" value="F:imidazoleglycerol-phosphate dehydratase activity"/>
    <property type="evidence" value="ECO:0007669"/>
    <property type="project" value="UniProtKB-UniRule"/>
</dbReference>
<organism evidence="8 9">
    <name type="scientific">Thomasclavelia cocleata</name>
    <dbReference type="NCBI Taxonomy" id="69824"/>
    <lineage>
        <taxon>Bacteria</taxon>
        <taxon>Bacillati</taxon>
        <taxon>Bacillota</taxon>
        <taxon>Erysipelotrichia</taxon>
        <taxon>Erysipelotrichales</taxon>
        <taxon>Coprobacillaceae</taxon>
        <taxon>Thomasclavelia</taxon>
    </lineage>
</organism>
<dbReference type="Proteomes" id="UP000198558">
    <property type="component" value="Unassembled WGS sequence"/>
</dbReference>
<dbReference type="Gene3D" id="3.30.230.40">
    <property type="entry name" value="Imidazole glycerol phosphate dehydratase, domain 1"/>
    <property type="match status" value="2"/>
</dbReference>
<evidence type="ECO:0000256" key="1">
    <source>
        <dbReference type="ARBA" id="ARBA00005047"/>
    </source>
</evidence>
<keyword evidence="4 6" id="KW-0368">Histidine biosynthesis</keyword>
<evidence type="ECO:0000256" key="2">
    <source>
        <dbReference type="ARBA" id="ARBA00016664"/>
    </source>
</evidence>
<dbReference type="PANTHER" id="PTHR23133:SF2">
    <property type="entry name" value="IMIDAZOLEGLYCEROL-PHOSPHATE DEHYDRATASE"/>
    <property type="match status" value="1"/>
</dbReference>
<dbReference type="Pfam" id="PF00475">
    <property type="entry name" value="IGPD"/>
    <property type="match status" value="1"/>
</dbReference>
<keyword evidence="3 6" id="KW-0028">Amino-acid biosynthesis</keyword>
<keyword evidence="6" id="KW-0963">Cytoplasm</keyword>
<comment type="catalytic activity">
    <reaction evidence="6 7">
        <text>D-erythro-1-(imidazol-4-yl)glycerol 3-phosphate = 3-(imidazol-4-yl)-2-oxopropyl phosphate + H2O</text>
        <dbReference type="Rhea" id="RHEA:11040"/>
        <dbReference type="ChEBI" id="CHEBI:15377"/>
        <dbReference type="ChEBI" id="CHEBI:57766"/>
        <dbReference type="ChEBI" id="CHEBI:58278"/>
        <dbReference type="EC" id="4.2.1.19"/>
    </reaction>
</comment>
<dbReference type="NCBIfam" id="NF002114">
    <property type="entry name" value="PRK00951.2-4"/>
    <property type="match status" value="1"/>
</dbReference>
<dbReference type="GO" id="GO:0005737">
    <property type="term" value="C:cytoplasm"/>
    <property type="evidence" value="ECO:0007669"/>
    <property type="project" value="UniProtKB-SubCell"/>
</dbReference>
<sequence>MRIGRLERETKETKILVQLDLDGEGKSEIDTGIGFFDHMLTLFAFHGNFDLIVKCDGDLEVDTHHTIEDLGIALGNCLKEALGDKRGITRYGAFTIPMDEALVTTDLDISGRPFLVYNVNLTCERIGTFETEMAEEFFRAFAFNSLITLHINERYGTNNHHIIEAVFKSLARALKEAVKIDELNKDKIVSSKGVL</sequence>
<dbReference type="NCBIfam" id="NF002111">
    <property type="entry name" value="PRK00951.2-1"/>
    <property type="match status" value="1"/>
</dbReference>
<dbReference type="FunFam" id="3.30.230.40:FF:000003">
    <property type="entry name" value="Imidazoleglycerol-phosphate dehydratase HisB"/>
    <property type="match status" value="1"/>
</dbReference>
<keyword evidence="9" id="KW-1185">Reference proteome</keyword>
<dbReference type="UniPathway" id="UPA00031">
    <property type="reaction ID" value="UER00011"/>
</dbReference>
<protein>
    <recommendedName>
        <fullName evidence="2 6">Imidazoleglycerol-phosphate dehydratase</fullName>
        <shortName evidence="6">IGPD</shortName>
        <ecNumber evidence="6 7">4.2.1.19</ecNumber>
    </recommendedName>
</protein>
<dbReference type="EMBL" id="FOIN01000005">
    <property type="protein sequence ID" value="SET27050.1"/>
    <property type="molecule type" value="Genomic_DNA"/>
</dbReference>
<proteinExistence type="inferred from homology"/>
<dbReference type="FunFam" id="3.30.230.40:FF:000001">
    <property type="entry name" value="Imidazoleglycerol-phosphate dehydratase HisB"/>
    <property type="match status" value="1"/>
</dbReference>
<evidence type="ECO:0000313" key="9">
    <source>
        <dbReference type="Proteomes" id="UP000198558"/>
    </source>
</evidence>
<gene>
    <name evidence="6" type="primary">hisB</name>
    <name evidence="8" type="ORF">SAMN04489758_1057</name>
</gene>
<accession>A0A1I0D4E4</accession>
<dbReference type="HAMAP" id="MF_00076">
    <property type="entry name" value="HisB"/>
    <property type="match status" value="1"/>
</dbReference>
<dbReference type="InterPro" id="IPR020565">
    <property type="entry name" value="ImidazoleglycerP_deHydtase_CS"/>
</dbReference>
<dbReference type="AlphaFoldDB" id="A0A1I0D4E4"/>
<comment type="pathway">
    <text evidence="1 6 7">Amino-acid biosynthesis; L-histidine biosynthesis; L-histidine from 5-phospho-alpha-D-ribose 1-diphosphate: step 6/9.</text>
</comment>
<dbReference type="InterPro" id="IPR038494">
    <property type="entry name" value="IGPD_sf"/>
</dbReference>
<dbReference type="RefSeq" id="WP_092352548.1">
    <property type="nucleotide sequence ID" value="NZ_FOIN01000005.1"/>
</dbReference>
<reference evidence="9" key="1">
    <citation type="submission" date="2016-10" db="EMBL/GenBank/DDBJ databases">
        <authorList>
            <person name="Varghese N."/>
            <person name="Submissions S."/>
        </authorList>
    </citation>
    <scope>NUCLEOTIDE SEQUENCE [LARGE SCALE GENOMIC DNA]</scope>
    <source>
        <strain evidence="9">DSM 1551</strain>
    </source>
</reference>
<dbReference type="GO" id="GO:0000105">
    <property type="term" value="P:L-histidine biosynthetic process"/>
    <property type="evidence" value="ECO:0007669"/>
    <property type="project" value="UniProtKB-UniRule"/>
</dbReference>
<dbReference type="PROSITE" id="PS00955">
    <property type="entry name" value="IGP_DEHYDRATASE_2"/>
    <property type="match status" value="1"/>
</dbReference>
<dbReference type="NCBIfam" id="NF002109">
    <property type="entry name" value="PRK00951.1-5"/>
    <property type="match status" value="1"/>
</dbReference>
<dbReference type="PANTHER" id="PTHR23133">
    <property type="entry name" value="IMIDAZOLEGLYCEROL-PHOSPHATE DEHYDRATASE HIS7"/>
    <property type="match status" value="1"/>
</dbReference>
<comment type="subcellular location">
    <subcellularLocation>
        <location evidence="6 7">Cytoplasm</location>
    </subcellularLocation>
</comment>
<dbReference type="InterPro" id="IPR000807">
    <property type="entry name" value="ImidazoleglycerolP_deHydtase"/>
</dbReference>
<evidence type="ECO:0000256" key="4">
    <source>
        <dbReference type="ARBA" id="ARBA00023102"/>
    </source>
</evidence>
<dbReference type="CDD" id="cd07914">
    <property type="entry name" value="IGPD"/>
    <property type="match status" value="1"/>
</dbReference>
<evidence type="ECO:0000256" key="7">
    <source>
        <dbReference type="RuleBase" id="RU000599"/>
    </source>
</evidence>
<dbReference type="EC" id="4.2.1.19" evidence="6 7"/>
<evidence type="ECO:0000256" key="5">
    <source>
        <dbReference type="ARBA" id="ARBA00023239"/>
    </source>
</evidence>
<comment type="similarity">
    <text evidence="6 7">Belongs to the imidazoleglycerol-phosphate dehydratase family.</text>
</comment>